<keyword evidence="1" id="KW-1133">Transmembrane helix</keyword>
<protein>
    <submittedName>
        <fullName evidence="2">Hypothetical membrane protein</fullName>
    </submittedName>
</protein>
<proteinExistence type="predicted"/>
<organism evidence="2 3">
    <name type="scientific">Glutamicibacter arilaitensis (strain DSM 16368 / CIP 108037 / IAM 15318 / JCM 13566 / NCIMB 14258 / Re117)</name>
    <name type="common">Arthrobacter arilaitensis</name>
    <dbReference type="NCBI Taxonomy" id="861360"/>
    <lineage>
        <taxon>Bacteria</taxon>
        <taxon>Bacillati</taxon>
        <taxon>Actinomycetota</taxon>
        <taxon>Actinomycetes</taxon>
        <taxon>Micrococcales</taxon>
        <taxon>Micrococcaceae</taxon>
        <taxon>Glutamicibacter</taxon>
    </lineage>
</organism>
<keyword evidence="3" id="KW-1185">Reference proteome</keyword>
<dbReference type="EMBL" id="FQ311875">
    <property type="protein sequence ID" value="CBT76507.1"/>
    <property type="molecule type" value="Genomic_DNA"/>
</dbReference>
<keyword evidence="1" id="KW-0472">Membrane</keyword>
<sequence length="183" mass="19545">MAKPSKMIAQERERMVLFRDAFQRLAGDAATYARGTELLNEVSIAAGAARRAYAVNDGRTFPVQDGIYLVSNADPMSHWASAFDSDSDLTTMKIITSLNLSIGRAQERYEAAKQAERGFVGAVSSILRWPITLRDAAGPGPAQKKAAQSLGIIGQVLVGAVTTALGAAIIQGAILLWHAAFRV</sequence>
<keyword evidence="1" id="KW-0812">Transmembrane</keyword>
<evidence type="ECO:0000313" key="3">
    <source>
        <dbReference type="Proteomes" id="UP000006878"/>
    </source>
</evidence>
<feature type="transmembrane region" description="Helical" evidence="1">
    <location>
        <begin position="152"/>
        <end position="177"/>
    </location>
</feature>
<accession>A0ABP1U6Q6</accession>
<evidence type="ECO:0000313" key="2">
    <source>
        <dbReference type="EMBL" id="CBT76507.1"/>
    </source>
</evidence>
<evidence type="ECO:0000256" key="1">
    <source>
        <dbReference type="SAM" id="Phobius"/>
    </source>
</evidence>
<dbReference type="Proteomes" id="UP000006878">
    <property type="component" value="Chromosome"/>
</dbReference>
<reference evidence="3" key="1">
    <citation type="journal article" date="2010" name="PLoS ONE">
        <title>The Arthrobacter arilaitensis Re117 genome sequence reveals its genetic adaptation to the surface of cheese.</title>
        <authorList>
            <person name="Monnet C."/>
            <person name="Loux V."/>
            <person name="Gibrat J.F."/>
            <person name="Spinnler E."/>
            <person name="Barbe V."/>
            <person name="Vacherie B."/>
            <person name="Gavory F."/>
            <person name="Gourbeyre E."/>
            <person name="Siguier P."/>
            <person name="Chandler M."/>
            <person name="Elleuch R."/>
            <person name="Irlinger F."/>
            <person name="Vallaeys T."/>
        </authorList>
    </citation>
    <scope>NUCLEOTIDE SEQUENCE</scope>
    <source>
        <strain evidence="3">DSM 16368 / CIP 108037 / IAM 15318 / JCM 13566 / Re117</strain>
    </source>
</reference>
<gene>
    <name evidence="2" type="ordered locus">AARI_22840</name>
</gene>
<reference evidence="3" key="2">
    <citation type="submission" date="2010-07" db="EMBL/GenBank/DDBJ databases">
        <title>Complete genome sequence of Arthrobacter arilaitensis (strain DSM 16368 / CIP 108037 / JCM 13566 / Re117).</title>
        <authorList>
            <person name="Genoscope."/>
        </authorList>
    </citation>
    <scope>NUCLEOTIDE SEQUENCE [LARGE SCALE GENOMIC DNA]</scope>
    <source>
        <strain evidence="3">DSM 16368 / CIP 108037 / IAM 15318 / JCM 13566 / Re117</strain>
    </source>
</reference>
<name>A0ABP1U6Q6_GLUAR</name>